<dbReference type="PANTHER" id="PTHR47268:SF4">
    <property type="entry name" value="ACYLPHOSPHATASE"/>
    <property type="match status" value="1"/>
</dbReference>
<dbReference type="PROSITE" id="PS00151">
    <property type="entry name" value="ACYLPHOSPHATASE_2"/>
    <property type="match status" value="1"/>
</dbReference>
<comment type="catalytic activity">
    <reaction evidence="3 4">
        <text>an acyl phosphate + H2O = a carboxylate + phosphate + H(+)</text>
        <dbReference type="Rhea" id="RHEA:14965"/>
        <dbReference type="ChEBI" id="CHEBI:15377"/>
        <dbReference type="ChEBI" id="CHEBI:15378"/>
        <dbReference type="ChEBI" id="CHEBI:29067"/>
        <dbReference type="ChEBI" id="CHEBI:43474"/>
        <dbReference type="ChEBI" id="CHEBI:59918"/>
        <dbReference type="EC" id="3.6.1.7"/>
    </reaction>
</comment>
<evidence type="ECO:0000256" key="5">
    <source>
        <dbReference type="RuleBase" id="RU004168"/>
    </source>
</evidence>
<dbReference type="InterPro" id="IPR036046">
    <property type="entry name" value="Acylphosphatase-like_dom_sf"/>
</dbReference>
<name>A0ABV7VND2_9PROT</name>
<feature type="active site" evidence="4">
    <location>
        <position position="17"/>
    </location>
</feature>
<sequence>MTSRYYVAGRVQGVGYRHWLVQRARALSLVGWVRNRRDGRVEVVAYGEKDVLDTLERDLAGGPPAADVTGVETAPVTPEEAELAARATGFEQSSTE</sequence>
<dbReference type="InterPro" id="IPR020456">
    <property type="entry name" value="Acylphosphatase"/>
</dbReference>
<evidence type="ECO:0000256" key="2">
    <source>
        <dbReference type="ARBA" id="ARBA00012150"/>
    </source>
</evidence>
<dbReference type="Pfam" id="PF00708">
    <property type="entry name" value="Acylphosphatase"/>
    <property type="match status" value="1"/>
</dbReference>
<dbReference type="RefSeq" id="WP_379729817.1">
    <property type="nucleotide sequence ID" value="NZ_JBHRYJ010000007.1"/>
</dbReference>
<protein>
    <recommendedName>
        <fullName evidence="2 4">acylphosphatase</fullName>
        <ecNumber evidence="2 4">3.6.1.7</ecNumber>
    </recommendedName>
</protein>
<organism evidence="8 9">
    <name type="scientific">Ferrovibrio xuzhouensis</name>
    <dbReference type="NCBI Taxonomy" id="1576914"/>
    <lineage>
        <taxon>Bacteria</taxon>
        <taxon>Pseudomonadati</taxon>
        <taxon>Pseudomonadota</taxon>
        <taxon>Alphaproteobacteria</taxon>
        <taxon>Rhodospirillales</taxon>
        <taxon>Rhodospirillaceae</taxon>
        <taxon>Ferrovibrio</taxon>
    </lineage>
</organism>
<accession>A0ABV7VND2</accession>
<dbReference type="Gene3D" id="3.30.70.100">
    <property type="match status" value="1"/>
</dbReference>
<evidence type="ECO:0000256" key="3">
    <source>
        <dbReference type="ARBA" id="ARBA00047645"/>
    </source>
</evidence>
<dbReference type="InterPro" id="IPR017968">
    <property type="entry name" value="Acylphosphatase_CS"/>
</dbReference>
<reference evidence="9" key="1">
    <citation type="journal article" date="2019" name="Int. J. Syst. Evol. Microbiol.">
        <title>The Global Catalogue of Microorganisms (GCM) 10K type strain sequencing project: providing services to taxonomists for standard genome sequencing and annotation.</title>
        <authorList>
            <consortium name="The Broad Institute Genomics Platform"/>
            <consortium name="The Broad Institute Genome Sequencing Center for Infectious Disease"/>
            <person name="Wu L."/>
            <person name="Ma J."/>
        </authorList>
    </citation>
    <scope>NUCLEOTIDE SEQUENCE [LARGE SCALE GENOMIC DNA]</scope>
    <source>
        <strain evidence="9">KCTC 42182</strain>
    </source>
</reference>
<comment type="similarity">
    <text evidence="1 5">Belongs to the acylphosphatase family.</text>
</comment>
<dbReference type="PANTHER" id="PTHR47268">
    <property type="entry name" value="ACYLPHOSPHATASE"/>
    <property type="match status" value="1"/>
</dbReference>
<evidence type="ECO:0000256" key="4">
    <source>
        <dbReference type="PROSITE-ProRule" id="PRU00520"/>
    </source>
</evidence>
<dbReference type="PRINTS" id="PR00112">
    <property type="entry name" value="ACYLPHPHTASE"/>
</dbReference>
<evidence type="ECO:0000259" key="7">
    <source>
        <dbReference type="PROSITE" id="PS51160"/>
    </source>
</evidence>
<dbReference type="EMBL" id="JBHRYJ010000007">
    <property type="protein sequence ID" value="MFC3678207.1"/>
    <property type="molecule type" value="Genomic_DNA"/>
</dbReference>
<proteinExistence type="inferred from homology"/>
<feature type="active site" evidence="4">
    <location>
        <position position="35"/>
    </location>
</feature>
<evidence type="ECO:0000256" key="6">
    <source>
        <dbReference type="SAM" id="MobiDB-lite"/>
    </source>
</evidence>
<dbReference type="EC" id="3.6.1.7" evidence="2 4"/>
<keyword evidence="9" id="KW-1185">Reference proteome</keyword>
<feature type="region of interest" description="Disordered" evidence="6">
    <location>
        <begin position="75"/>
        <end position="96"/>
    </location>
</feature>
<evidence type="ECO:0000313" key="8">
    <source>
        <dbReference type="EMBL" id="MFC3678207.1"/>
    </source>
</evidence>
<gene>
    <name evidence="8" type="ORF">ACFOOQ_21840</name>
</gene>
<dbReference type="Proteomes" id="UP001595711">
    <property type="component" value="Unassembled WGS sequence"/>
</dbReference>
<evidence type="ECO:0000256" key="1">
    <source>
        <dbReference type="ARBA" id="ARBA00005614"/>
    </source>
</evidence>
<dbReference type="InterPro" id="IPR001792">
    <property type="entry name" value="Acylphosphatase-like_dom"/>
</dbReference>
<evidence type="ECO:0000313" key="9">
    <source>
        <dbReference type="Proteomes" id="UP001595711"/>
    </source>
</evidence>
<dbReference type="PROSITE" id="PS51160">
    <property type="entry name" value="ACYLPHOSPHATASE_3"/>
    <property type="match status" value="1"/>
</dbReference>
<comment type="caution">
    <text evidence="8">The sequence shown here is derived from an EMBL/GenBank/DDBJ whole genome shotgun (WGS) entry which is preliminary data.</text>
</comment>
<feature type="domain" description="Acylphosphatase-like" evidence="7">
    <location>
        <begin position="2"/>
        <end position="94"/>
    </location>
</feature>
<dbReference type="SUPFAM" id="SSF54975">
    <property type="entry name" value="Acylphosphatase/BLUF domain-like"/>
    <property type="match status" value="1"/>
</dbReference>
<keyword evidence="4" id="KW-0378">Hydrolase</keyword>